<sequence length="261" mass="29762">MDPFLTRPQIKKAARNTMKGHFGTAFALTWLQSIGVIVLMVIIGISVAIFGYLFQTDASFHASITELFKTPKVSVTRNYGGANSTVSFGSSLISTLIATGISFSSLEWLRLPKGEVIERPFVKAFQGFTFKYLLGVIVLYFLTAIIQSIGYFLLVIPGILATYGLRIVYLLYHDQGDKIGYFKLIRLSWEMMRGHKFDLFIFELSFFWWYLGIVITGGLLGLYFYPYHNLAFAGFYDNLYRHSDLIEQTQEEVADDDFPEY</sequence>
<gene>
    <name evidence="2" type="ORF">FC15_GL001744</name>
</gene>
<feature type="transmembrane region" description="Helical" evidence="1">
    <location>
        <begin position="149"/>
        <end position="172"/>
    </location>
</feature>
<evidence type="ECO:0008006" key="4">
    <source>
        <dbReference type="Google" id="ProtNLM"/>
    </source>
</evidence>
<feature type="transmembrane region" description="Helical" evidence="1">
    <location>
        <begin position="199"/>
        <end position="225"/>
    </location>
</feature>
<protein>
    <recommendedName>
        <fullName evidence="4">Integral membrane protein</fullName>
    </recommendedName>
</protein>
<dbReference type="STRING" id="1423735.FC15_GL001744"/>
<dbReference type="AlphaFoldDB" id="A0A0R1W0W2"/>
<dbReference type="Pfam" id="PF06161">
    <property type="entry name" value="DUF975"/>
    <property type="match status" value="1"/>
</dbReference>
<dbReference type="OrthoDB" id="9784844at2"/>
<dbReference type="Proteomes" id="UP000051315">
    <property type="component" value="Unassembled WGS sequence"/>
</dbReference>
<evidence type="ECO:0000256" key="1">
    <source>
        <dbReference type="SAM" id="Phobius"/>
    </source>
</evidence>
<feature type="transmembrane region" description="Helical" evidence="1">
    <location>
        <begin position="88"/>
        <end position="109"/>
    </location>
</feature>
<evidence type="ECO:0000313" key="2">
    <source>
        <dbReference type="EMBL" id="KRM09097.1"/>
    </source>
</evidence>
<keyword evidence="1" id="KW-0472">Membrane</keyword>
<dbReference type="InterPro" id="IPR010380">
    <property type="entry name" value="DUF975"/>
</dbReference>
<dbReference type="PANTHER" id="PTHR40076">
    <property type="entry name" value="MEMBRANE PROTEIN-RELATED"/>
    <property type="match status" value="1"/>
</dbReference>
<keyword evidence="1" id="KW-0812">Transmembrane</keyword>
<name>A0A0R1W0W2_9LACO</name>
<evidence type="ECO:0000313" key="3">
    <source>
        <dbReference type="Proteomes" id="UP000051315"/>
    </source>
</evidence>
<keyword evidence="3" id="KW-1185">Reference proteome</keyword>
<accession>A0A0R1W0W2</accession>
<proteinExistence type="predicted"/>
<dbReference type="PANTHER" id="PTHR40076:SF1">
    <property type="entry name" value="MEMBRANE PROTEIN"/>
    <property type="match status" value="1"/>
</dbReference>
<keyword evidence="1" id="KW-1133">Transmembrane helix</keyword>
<dbReference type="RefSeq" id="WP_057824794.1">
    <property type="nucleotide sequence ID" value="NZ_AZFX01000059.1"/>
</dbReference>
<feature type="transmembrane region" description="Helical" evidence="1">
    <location>
        <begin position="121"/>
        <end position="143"/>
    </location>
</feature>
<dbReference type="PATRIC" id="fig|1423735.3.peg.1812"/>
<reference evidence="2 3" key="1">
    <citation type="journal article" date="2015" name="Genome Announc.">
        <title>Expanding the biotechnology potential of lactobacilli through comparative genomics of 213 strains and associated genera.</title>
        <authorList>
            <person name="Sun Z."/>
            <person name="Harris H.M."/>
            <person name="McCann A."/>
            <person name="Guo C."/>
            <person name="Argimon S."/>
            <person name="Zhang W."/>
            <person name="Yang X."/>
            <person name="Jeffery I.B."/>
            <person name="Cooney J.C."/>
            <person name="Kagawa T.F."/>
            <person name="Liu W."/>
            <person name="Song Y."/>
            <person name="Salvetti E."/>
            <person name="Wrobel A."/>
            <person name="Rasinkangas P."/>
            <person name="Parkhill J."/>
            <person name="Rea M.C."/>
            <person name="O'Sullivan O."/>
            <person name="Ritari J."/>
            <person name="Douillard F.P."/>
            <person name="Paul Ross R."/>
            <person name="Yang R."/>
            <person name="Briner A.E."/>
            <person name="Felis G.E."/>
            <person name="de Vos W.M."/>
            <person name="Barrangou R."/>
            <person name="Klaenhammer T.R."/>
            <person name="Caufield P.W."/>
            <person name="Cui Y."/>
            <person name="Zhang H."/>
            <person name="O'Toole P.W."/>
        </authorList>
    </citation>
    <scope>NUCLEOTIDE SEQUENCE [LARGE SCALE GENOMIC DNA]</scope>
    <source>
        <strain evidence="2 3">DSM 17758</strain>
    </source>
</reference>
<organism evidence="2 3">
    <name type="scientific">Lapidilactobacillus concavus DSM 17758</name>
    <dbReference type="NCBI Taxonomy" id="1423735"/>
    <lineage>
        <taxon>Bacteria</taxon>
        <taxon>Bacillati</taxon>
        <taxon>Bacillota</taxon>
        <taxon>Bacilli</taxon>
        <taxon>Lactobacillales</taxon>
        <taxon>Lactobacillaceae</taxon>
        <taxon>Lapidilactobacillus</taxon>
    </lineage>
</organism>
<comment type="caution">
    <text evidence="2">The sequence shown here is derived from an EMBL/GenBank/DDBJ whole genome shotgun (WGS) entry which is preliminary data.</text>
</comment>
<feature type="transmembrane region" description="Helical" evidence="1">
    <location>
        <begin position="21"/>
        <end position="54"/>
    </location>
</feature>
<dbReference type="EMBL" id="AZFX01000059">
    <property type="protein sequence ID" value="KRM09097.1"/>
    <property type="molecule type" value="Genomic_DNA"/>
</dbReference>